<sequence length="123" mass="13473">MSTTTFVLAATSSEVLNVIAAFVGGLFIAGALVWAVQFGMRVQDRESPRPRVEEQPRLPETGPVRELREMREPDELSDATDGQERLMPHQLHHSGTRTGKDQHRKRWLPGSSGGFGSGGLGHV</sequence>
<feature type="compositionally biased region" description="Basic and acidic residues" evidence="1">
    <location>
        <begin position="43"/>
        <end position="74"/>
    </location>
</feature>
<keyword evidence="5" id="KW-1185">Reference proteome</keyword>
<dbReference type="OrthoDB" id="4330154at2"/>
<keyword evidence="2" id="KW-0472">Membrane</keyword>
<reference evidence="3 6" key="2">
    <citation type="submission" date="2018-09" db="EMBL/GenBank/DDBJ databases">
        <title>Production of Trimethoprim by Streptomyces sp. 3E-1.</title>
        <authorList>
            <person name="Kang H.J."/>
            <person name="Kim S.B."/>
        </authorList>
    </citation>
    <scope>NUCLEOTIDE SEQUENCE [LARGE SCALE GENOMIC DNA]</scope>
    <source>
        <strain evidence="3 6">3E-1</strain>
    </source>
</reference>
<dbReference type="Proteomes" id="UP000054375">
    <property type="component" value="Unassembled WGS sequence"/>
</dbReference>
<dbReference type="EMBL" id="CP032427">
    <property type="protein sequence ID" value="AYC39882.1"/>
    <property type="molecule type" value="Genomic_DNA"/>
</dbReference>
<evidence type="ECO:0008006" key="7">
    <source>
        <dbReference type="Google" id="ProtNLM"/>
    </source>
</evidence>
<organism evidence="4 5">
    <name type="scientific">Streptomyces griseorubiginosus</name>
    <dbReference type="NCBI Taxonomy" id="67304"/>
    <lineage>
        <taxon>Bacteria</taxon>
        <taxon>Bacillati</taxon>
        <taxon>Actinomycetota</taxon>
        <taxon>Actinomycetes</taxon>
        <taxon>Kitasatosporales</taxon>
        <taxon>Streptomycetaceae</taxon>
        <taxon>Streptomyces</taxon>
    </lineage>
</organism>
<accession>A0A101RTJ5</accession>
<proteinExistence type="predicted"/>
<feature type="compositionally biased region" description="Gly residues" evidence="1">
    <location>
        <begin position="111"/>
        <end position="123"/>
    </location>
</feature>
<feature type="region of interest" description="Disordered" evidence="1">
    <location>
        <begin position="43"/>
        <end position="123"/>
    </location>
</feature>
<feature type="transmembrane region" description="Helical" evidence="2">
    <location>
        <begin position="15"/>
        <end position="36"/>
    </location>
</feature>
<reference evidence="4 5" key="1">
    <citation type="submission" date="2015-10" db="EMBL/GenBank/DDBJ databases">
        <title>Draft genome sequence of Streptomyces griseorubiginosus DSM 40469, type strain for the species Streptomyces griseorubiginosus.</title>
        <authorList>
            <person name="Ruckert C."/>
            <person name="Winkler A."/>
            <person name="Kalinowski J."/>
            <person name="Kampfer P."/>
            <person name="Glaeser S."/>
        </authorList>
    </citation>
    <scope>NUCLEOTIDE SEQUENCE [LARGE SCALE GENOMIC DNA]</scope>
    <source>
        <strain evidence="4 5">DSM 40469</strain>
    </source>
</reference>
<dbReference type="GeneID" id="91283019"/>
<evidence type="ECO:0000313" key="6">
    <source>
        <dbReference type="Proteomes" id="UP000265765"/>
    </source>
</evidence>
<name>A0A117P9Y1_9ACTN</name>
<evidence type="ECO:0000256" key="1">
    <source>
        <dbReference type="SAM" id="MobiDB-lite"/>
    </source>
</evidence>
<evidence type="ECO:0000313" key="3">
    <source>
        <dbReference type="EMBL" id="AYC39882.1"/>
    </source>
</evidence>
<dbReference type="EMBL" id="LMWV01000027">
    <property type="protein sequence ID" value="KUN61473.1"/>
    <property type="molecule type" value="Genomic_DNA"/>
</dbReference>
<dbReference type="RefSeq" id="WP_062025865.1">
    <property type="nucleotide sequence ID" value="NZ_CP032427.1"/>
</dbReference>
<evidence type="ECO:0000256" key="2">
    <source>
        <dbReference type="SAM" id="Phobius"/>
    </source>
</evidence>
<dbReference type="KEGG" id="sge:DWG14_04125"/>
<keyword evidence="2" id="KW-0812">Transmembrane</keyword>
<gene>
    <name evidence="4" type="ORF">AQJ54_33575</name>
    <name evidence="3" type="ORF">DWG14_04125</name>
</gene>
<dbReference type="Pfam" id="PF20087">
    <property type="entry name" value="DUF6479"/>
    <property type="match status" value="1"/>
</dbReference>
<evidence type="ECO:0000313" key="5">
    <source>
        <dbReference type="Proteomes" id="UP000054375"/>
    </source>
</evidence>
<evidence type="ECO:0000313" key="4">
    <source>
        <dbReference type="EMBL" id="KUN61473.1"/>
    </source>
</evidence>
<keyword evidence="2" id="KW-1133">Transmembrane helix</keyword>
<dbReference type="Proteomes" id="UP000265765">
    <property type="component" value="Chromosome"/>
</dbReference>
<dbReference type="AlphaFoldDB" id="A0A117P9Y1"/>
<protein>
    <recommendedName>
        <fullName evidence="7">Secreted protein</fullName>
    </recommendedName>
</protein>
<dbReference type="InterPro" id="IPR045513">
    <property type="entry name" value="DUF6479"/>
</dbReference>
<accession>A0A117P9Y1</accession>